<gene>
    <name evidence="2" type="ORF">ASZ90_000983</name>
</gene>
<dbReference type="InterPro" id="IPR018490">
    <property type="entry name" value="cNMP-bd_dom_sf"/>
</dbReference>
<accession>A0A0W8G7Z5</accession>
<dbReference type="InterPro" id="IPR000595">
    <property type="entry name" value="cNMP-bd_dom"/>
</dbReference>
<reference evidence="2" key="1">
    <citation type="journal article" date="2015" name="Proc. Natl. Acad. Sci. U.S.A.">
        <title>Networks of energetic and metabolic interactions define dynamics in microbial communities.</title>
        <authorList>
            <person name="Embree M."/>
            <person name="Liu J.K."/>
            <person name="Al-Bassam M.M."/>
            <person name="Zengler K."/>
        </authorList>
    </citation>
    <scope>NUCLEOTIDE SEQUENCE</scope>
</reference>
<name>A0A0W8G7Z5_9ZZZZ</name>
<dbReference type="CDD" id="cd00038">
    <property type="entry name" value="CAP_ED"/>
    <property type="match status" value="1"/>
</dbReference>
<sequence length="405" mass="45438">MRHDSDLLADENGVTTKTFHKGALIYKEGQDSKVAYLVKQGRVAVYRIIGNKRVNLGERAPGQIFGEMGIISGEKRTANAEALDFTEVIVLDRPLLRTMLVKSPRPVQIITGFLVDRVKTLSSRITDRPSGNMFYSVCRVLALQYRAAAAAAPRPGQFEMSYAEACRAIKDILLISQIEIDEIVEKLVKMAAIELTEIKSAYYRADPLLDTKKKSAEFVMDRSLRIPDQEKFLQVAKHLSRELRTQSDFSCDLEFMDLADFAREADASPEMIYRKIGFREIPENLFFFHKPSAMAYIGRMGKDFFQRAKRPRLKVEDLETVDDIVAVDNATLQEVFSSLGFHKLAVLSAMAGGEAREKIHKNLSKKIAKVVQDEAQNLGDVDEDEAAGVEQELVDRIKALKGLGS</sequence>
<dbReference type="PANTHER" id="PTHR23011">
    <property type="entry name" value="CYCLIC NUCLEOTIDE-BINDING DOMAIN CONTAINING PROTEIN"/>
    <property type="match status" value="1"/>
</dbReference>
<protein>
    <recommendedName>
        <fullName evidence="1">Cyclic nucleotide-binding domain-containing protein</fullName>
    </recommendedName>
</protein>
<dbReference type="PROSITE" id="PS50042">
    <property type="entry name" value="CNMP_BINDING_3"/>
    <property type="match status" value="1"/>
</dbReference>
<dbReference type="Gene3D" id="2.60.120.10">
    <property type="entry name" value="Jelly Rolls"/>
    <property type="match status" value="1"/>
</dbReference>
<dbReference type="SUPFAM" id="SSF51206">
    <property type="entry name" value="cAMP-binding domain-like"/>
    <property type="match status" value="1"/>
</dbReference>
<evidence type="ECO:0000259" key="1">
    <source>
        <dbReference type="PROSITE" id="PS50042"/>
    </source>
</evidence>
<dbReference type="InterPro" id="IPR014710">
    <property type="entry name" value="RmlC-like_jellyroll"/>
</dbReference>
<organism evidence="2">
    <name type="scientific">hydrocarbon metagenome</name>
    <dbReference type="NCBI Taxonomy" id="938273"/>
    <lineage>
        <taxon>unclassified sequences</taxon>
        <taxon>metagenomes</taxon>
        <taxon>ecological metagenomes</taxon>
    </lineage>
</organism>
<dbReference type="Pfam" id="PF00027">
    <property type="entry name" value="cNMP_binding"/>
    <property type="match status" value="1"/>
</dbReference>
<dbReference type="SUPFAM" id="SSF48029">
    <property type="entry name" value="FliG"/>
    <property type="match status" value="1"/>
</dbReference>
<dbReference type="PROSITE" id="PS00889">
    <property type="entry name" value="CNMP_BINDING_2"/>
    <property type="match status" value="1"/>
</dbReference>
<dbReference type="AlphaFoldDB" id="A0A0W8G7Z5"/>
<dbReference type="Pfam" id="PF01706">
    <property type="entry name" value="FliG_C"/>
    <property type="match status" value="1"/>
</dbReference>
<dbReference type="InterPro" id="IPR018488">
    <property type="entry name" value="cNMP-bd_CS"/>
</dbReference>
<comment type="caution">
    <text evidence="2">The sequence shown here is derived from an EMBL/GenBank/DDBJ whole genome shotgun (WGS) entry which is preliminary data.</text>
</comment>
<feature type="domain" description="Cyclic nucleotide-binding" evidence="1">
    <location>
        <begin position="12"/>
        <end position="100"/>
    </location>
</feature>
<dbReference type="EMBL" id="LNQE01000127">
    <property type="protein sequence ID" value="KUG29137.1"/>
    <property type="molecule type" value="Genomic_DNA"/>
</dbReference>
<dbReference type="InterPro" id="IPR011002">
    <property type="entry name" value="FliG_a-hlx"/>
</dbReference>
<dbReference type="Gene3D" id="1.10.220.30">
    <property type="match status" value="1"/>
</dbReference>
<evidence type="ECO:0000313" key="2">
    <source>
        <dbReference type="EMBL" id="KUG29137.1"/>
    </source>
</evidence>
<proteinExistence type="predicted"/>
<dbReference type="InterPro" id="IPR023087">
    <property type="entry name" value="Flg_Motor_Flig_C"/>
</dbReference>
<dbReference type="PANTHER" id="PTHR23011:SF28">
    <property type="entry name" value="CYCLIC NUCLEOTIDE-BINDING DOMAIN CONTAINING PROTEIN"/>
    <property type="match status" value="1"/>
</dbReference>